<gene>
    <name evidence="5" type="ORF">FQ377_12970</name>
</gene>
<protein>
    <submittedName>
        <fullName evidence="5">Superoxide dismutase</fullName>
    </submittedName>
</protein>
<evidence type="ECO:0000313" key="5">
    <source>
        <dbReference type="EMBL" id="TYC97545.1"/>
    </source>
</evidence>
<evidence type="ECO:0000256" key="1">
    <source>
        <dbReference type="ARBA" id="ARBA00010457"/>
    </source>
</evidence>
<evidence type="ECO:0000313" key="6">
    <source>
        <dbReference type="Proteomes" id="UP000323410"/>
    </source>
</evidence>
<feature type="signal peptide" evidence="3">
    <location>
        <begin position="1"/>
        <end position="37"/>
    </location>
</feature>
<dbReference type="AlphaFoldDB" id="A0A5D0XLW8"/>
<sequence length="237" mass="23806">MKASSRYEFRRTRGRKRVTVSVAVLALGLAVGLSACSADDTADAPVTENAGAPVTDAAAQATADDAAVLARAALADVDGQPRGEVAFTEADGSLTVSVSAEGLEPGFYGLHVHEIGECAADSAAPDDPSDTGAFKSAGGHIPGDGADHPDHAGDLPTLLVGEDGTATMTVTTDRLDESVLMDADGAAVMIHSEPDNFANIPERYAADGPDDDTTSAGDAGDRLACGVAEGSIPPTDG</sequence>
<comment type="similarity">
    <text evidence="1">Belongs to the Cu-Zn superoxide dismutase family.</text>
</comment>
<dbReference type="GO" id="GO:0005507">
    <property type="term" value="F:copper ion binding"/>
    <property type="evidence" value="ECO:0007669"/>
    <property type="project" value="InterPro"/>
</dbReference>
<dbReference type="SUPFAM" id="SSF49329">
    <property type="entry name" value="Cu,Zn superoxide dismutase-like"/>
    <property type="match status" value="1"/>
</dbReference>
<proteinExistence type="inferred from homology"/>
<comment type="caution">
    <text evidence="5">The sequence shown here is derived from an EMBL/GenBank/DDBJ whole genome shotgun (WGS) entry which is preliminary data.</text>
</comment>
<dbReference type="PANTHER" id="PTHR10003">
    <property type="entry name" value="SUPEROXIDE DISMUTASE CU-ZN -RELATED"/>
    <property type="match status" value="1"/>
</dbReference>
<evidence type="ECO:0000256" key="3">
    <source>
        <dbReference type="SAM" id="SignalP"/>
    </source>
</evidence>
<keyword evidence="6" id="KW-1185">Reference proteome</keyword>
<dbReference type="OrthoDB" id="9792957at2"/>
<dbReference type="EMBL" id="VSLD01000007">
    <property type="protein sequence ID" value="TYC97545.1"/>
    <property type="molecule type" value="Genomic_DNA"/>
</dbReference>
<reference evidence="5 6" key="1">
    <citation type="submission" date="2019-08" db="EMBL/GenBank/DDBJ databases">
        <title>Genone of Arthrobacter echini P9.</title>
        <authorList>
            <person name="Bowman J.P."/>
        </authorList>
    </citation>
    <scope>NUCLEOTIDE SEQUENCE [LARGE SCALE GENOMIC DNA]</scope>
    <source>
        <strain evidence="5 6">P9</strain>
    </source>
</reference>
<keyword evidence="3" id="KW-0732">Signal</keyword>
<name>A0A5D0XLW8_9MICC</name>
<feature type="domain" description="Superoxide dismutase copper/zinc binding" evidence="4">
    <location>
        <begin position="82"/>
        <end position="227"/>
    </location>
</feature>
<evidence type="ECO:0000259" key="4">
    <source>
        <dbReference type="Pfam" id="PF00080"/>
    </source>
</evidence>
<dbReference type="InterPro" id="IPR036423">
    <property type="entry name" value="SOD-like_Cu/Zn_dom_sf"/>
</dbReference>
<dbReference type="InterPro" id="IPR024134">
    <property type="entry name" value="SOD_Cu/Zn_/chaperone"/>
</dbReference>
<dbReference type="RefSeq" id="WP_148601682.1">
    <property type="nucleotide sequence ID" value="NZ_VSLD01000007.1"/>
</dbReference>
<evidence type="ECO:0000256" key="2">
    <source>
        <dbReference type="SAM" id="MobiDB-lite"/>
    </source>
</evidence>
<dbReference type="Pfam" id="PF00080">
    <property type="entry name" value="Sod_Cu"/>
    <property type="match status" value="1"/>
</dbReference>
<feature type="chain" id="PRO_5039124581" evidence="3">
    <location>
        <begin position="38"/>
        <end position="237"/>
    </location>
</feature>
<dbReference type="Gene3D" id="2.60.40.200">
    <property type="entry name" value="Superoxide dismutase, copper/zinc binding domain"/>
    <property type="match status" value="1"/>
</dbReference>
<feature type="region of interest" description="Disordered" evidence="2">
    <location>
        <begin position="120"/>
        <end position="157"/>
    </location>
</feature>
<accession>A0A5D0XLW8</accession>
<dbReference type="InterPro" id="IPR001424">
    <property type="entry name" value="SOD_Cu_Zn_dom"/>
</dbReference>
<dbReference type="Proteomes" id="UP000323410">
    <property type="component" value="Unassembled WGS sequence"/>
</dbReference>
<dbReference type="GO" id="GO:0006801">
    <property type="term" value="P:superoxide metabolic process"/>
    <property type="evidence" value="ECO:0007669"/>
    <property type="project" value="InterPro"/>
</dbReference>
<feature type="region of interest" description="Disordered" evidence="2">
    <location>
        <begin position="200"/>
        <end position="237"/>
    </location>
</feature>
<organism evidence="5 6">
    <name type="scientific">Arthrobacter echini</name>
    <dbReference type="NCBI Taxonomy" id="1529066"/>
    <lineage>
        <taxon>Bacteria</taxon>
        <taxon>Bacillati</taxon>
        <taxon>Actinomycetota</taxon>
        <taxon>Actinomycetes</taxon>
        <taxon>Micrococcales</taxon>
        <taxon>Micrococcaceae</taxon>
        <taxon>Arthrobacter</taxon>
    </lineage>
</organism>